<dbReference type="InterPro" id="IPR036709">
    <property type="entry name" value="Autotransporte_beta_dom_sf"/>
</dbReference>
<keyword evidence="4" id="KW-1185">Reference proteome</keyword>
<name>A0A2T9JJ54_9CAUL</name>
<evidence type="ECO:0000259" key="2">
    <source>
        <dbReference type="PROSITE" id="PS51208"/>
    </source>
</evidence>
<feature type="domain" description="Autotransporter" evidence="2">
    <location>
        <begin position="1710"/>
        <end position="1984"/>
    </location>
</feature>
<dbReference type="Gene3D" id="2.160.20.160">
    <property type="match status" value="2"/>
</dbReference>
<sequence>MLQLNGLKARSLRARLLGCSLAALAAGAGSSAWAACSPLPIVLNGVTTCTGATVGGLTIDRSNRIIVASGASLSAASGDVAALRVFTPQGSSGTYATLDVQGVISGGSAAGLVIEHNNNPAVYIPPSQLNITVGANGVIEGATAIRFPTSLYQGSLYSTLNNSGTIRSTSGPAIVSASTSSGGFYTITNNATGFIGGILAPVDAITNAGVIDGGSNAAIGRPSGSSYYGYLQRLTNTGQIRSNSAAATVTATFNTTINNSGVIANAGSGLALDVDSSAGVTNNAGGVISSAGAVAIRSAGASLYNRGSIIGSFVSTGAYYQTTVNTTGGTIQGDVLLGSGDDTVSGTLDATTGRFREITGRVDGGAGRNTLNFLVDQSFTLGATLPGAGYVGFQDWRLTLARDVVLTLDGEAPDMLVTGYGSLVSNGAVTSTGTAFGTYYDSNYYGSGDNGLSFINNGSITSTVAPPSPGYYGPAAINLSNLKSFINNGSIVSSGAGVVASLNYDVEGFVNHGSINAVGTALYVSGSPFRNTGTIRSSGDRGVYVSLGGGVVMTTTSTNEGQIEGASSGVHVSYVILANSGAVTGTNGVGVLLDSSSRLDNLAGGVVTGSKGGVRAGSGGIVSNAGTINGDVIFTGGGTYIDDGGLLNGSLTFSNDADTLITDLDRLKDGKLAFLTGAIDGGAGEDRLVLRAGQDAKVNLELPTGFDTAGFELRDGAKVEAVIDKPLAAMVTISGNGAVDLTADITTTGGAIRVTEPYGTWGEASKVNLTSRGALNFTELYYSYYGSAAVSLLGNSSFENAGTIHVTAAPPAWGGTTPAAAVAYGDTVTNSGTITLDGGVGVFGAGTVVNTGEIRQAEGGRTAAGVQAVGKLENSGVIEVAGVAVSSGNYSTQVNVENTGVIRSTGGTAIQGNFAPVTIVNGAGGLIEAQTAAINASYHADTLRNDGTIVGIIDMGSGDDRIENYGTIRGPVYLRDGNDTFVQWVGATMTGIVDAGAGLDTLTIDSTGGGSVDGANFINFERYTQIGDGELTYSGRFTPGPINLAGGGAKVLAGTTVTTSGPLSFVGSASQERITIEGSVSGGLSLGGGADSVVNRGAIGGSVLLGSGDDTYTERAGATLAGVLDGGLGVDTFLLELAGDHAGLRARTGFERLGVSGSGVLGLTLDQNWDSVALDGAGVNLALNGFTVGAILGGDADESVTLDGDVADIRLGGGADRLTLAAATIAGVKDGGLGDDVLTLTAAGPALLSGVVSGFERIDVASGSLSVAGALGVSGEKIAFGDGAQTLTVLSGGVLKGAIDLGAGDDNLHLQAGGRLEGQVFGGAGSDLVRIDLLSDLTLDGAQLQQFETLQVTGTGALNFTGSARFDRLLTSSLTLNVGAGAGLSSGSVQMSGDNNLVTVAGQFAGALDLGAGDDVLRLLSGSSFTGGASGGAGYDRLELALGGTEAAPIALGSTAFTGFEALSLQSGVVSLAGDYGFDSVTVAGGRLIGLAGSRLSAANILVQSGATFGSAGSVVGNVTVNGVLSPGASPGTMTLTGNLTMASGSSAVFELGATSDRLDVSGAVSIASNTTLKLVGDKLLAPGRTLDLITAGGGLTGRFTSVEGAQALNVHLRQSSDRLQAVGLFINDQSLPGQAADAVGAFNAAIVANTASATLVAAMPTLTLASTGRSDGAALIRVTPQAYASALQLGTENGLTIVDAARAQSASAPETAGLFGFGQAMLNRRTLDGDAAEGVAGGKVDGAGVLAGVGYGARQAWAGGFVGYLDGRERLGGLDARTETRSFVAGVQGGLGFGAFALGGVLAHDSAEADTRRALPGGASARAEDYKLKTWSADLNLTYAAALNGDWLLAPSVGVSWIQAQRAAVSETGGGAFALSVNKERLSSLFVDAQVTLVGGQAADARLRPYASLGLRSLVDGDGVSSTASLGGVQLRAAGVVRADTLATAGAGVSYRVKPNVSVSARYAGEFGDGGRQSALLGVQWAF</sequence>
<evidence type="ECO:0000313" key="4">
    <source>
        <dbReference type="Proteomes" id="UP000244913"/>
    </source>
</evidence>
<organism evidence="3 4">
    <name type="scientific">Caulobacter radicis</name>
    <dbReference type="NCBI Taxonomy" id="2172650"/>
    <lineage>
        <taxon>Bacteria</taxon>
        <taxon>Pseudomonadati</taxon>
        <taxon>Pseudomonadota</taxon>
        <taxon>Alphaproteobacteria</taxon>
        <taxon>Caulobacterales</taxon>
        <taxon>Caulobacteraceae</taxon>
        <taxon>Caulobacter</taxon>
    </lineage>
</organism>
<feature type="signal peptide" evidence="1">
    <location>
        <begin position="1"/>
        <end position="34"/>
    </location>
</feature>
<dbReference type="PRINTS" id="PR00313">
    <property type="entry name" value="CABNDNGRPT"/>
</dbReference>
<evidence type="ECO:0000256" key="1">
    <source>
        <dbReference type="SAM" id="SignalP"/>
    </source>
</evidence>
<gene>
    <name evidence="3" type="ORF">DDF65_09285</name>
</gene>
<keyword evidence="1" id="KW-0732">Signal</keyword>
<evidence type="ECO:0000313" key="3">
    <source>
        <dbReference type="EMBL" id="PVM83723.1"/>
    </source>
</evidence>
<dbReference type="SMART" id="SM00869">
    <property type="entry name" value="Autotransporter"/>
    <property type="match status" value="1"/>
</dbReference>
<proteinExistence type="predicted"/>
<feature type="chain" id="PRO_5015744289" description="Autotransporter domain-containing protein" evidence="1">
    <location>
        <begin position="35"/>
        <end position="1984"/>
    </location>
</feature>
<comment type="caution">
    <text evidence="3">The sequence shown here is derived from an EMBL/GenBank/DDBJ whole genome shotgun (WGS) entry which is preliminary data.</text>
</comment>
<dbReference type="RefSeq" id="WP_116566604.1">
    <property type="nucleotide sequence ID" value="NZ_QDKP01000029.1"/>
</dbReference>
<dbReference type="SUPFAM" id="SSF103515">
    <property type="entry name" value="Autotransporter"/>
    <property type="match status" value="1"/>
</dbReference>
<dbReference type="Proteomes" id="UP000244913">
    <property type="component" value="Unassembled WGS sequence"/>
</dbReference>
<dbReference type="EMBL" id="QDKP01000029">
    <property type="protein sequence ID" value="PVM83723.1"/>
    <property type="molecule type" value="Genomic_DNA"/>
</dbReference>
<protein>
    <recommendedName>
        <fullName evidence="2">Autotransporter domain-containing protein</fullName>
    </recommendedName>
</protein>
<dbReference type="PROSITE" id="PS51208">
    <property type="entry name" value="AUTOTRANSPORTER"/>
    <property type="match status" value="1"/>
</dbReference>
<accession>A0A2T9JJ54</accession>
<dbReference type="InterPro" id="IPR005546">
    <property type="entry name" value="Autotransporte_beta"/>
</dbReference>
<reference evidence="3 4" key="1">
    <citation type="submission" date="2018-04" db="EMBL/GenBank/DDBJ databases">
        <title>The genome sequence of Caulobacter sp. 736.</title>
        <authorList>
            <person name="Gao J."/>
            <person name="Sun J."/>
        </authorList>
    </citation>
    <scope>NUCLEOTIDE SEQUENCE [LARGE SCALE GENOMIC DNA]</scope>
    <source>
        <strain evidence="3 4">736</strain>
    </source>
</reference>
<dbReference type="Gene3D" id="2.40.128.130">
    <property type="entry name" value="Autotransporter beta-domain"/>
    <property type="match status" value="1"/>
</dbReference>